<comment type="caution">
    <text evidence="4">The sequence shown here is derived from an EMBL/GenBank/DDBJ whole genome shotgun (WGS) entry which is preliminary data.</text>
</comment>
<evidence type="ECO:0000259" key="2">
    <source>
        <dbReference type="PROSITE" id="PS50110"/>
    </source>
</evidence>
<dbReference type="PANTHER" id="PTHR33121:SF70">
    <property type="entry name" value="SIGNALING PROTEIN YKOW"/>
    <property type="match status" value="1"/>
</dbReference>
<accession>A0ABS0ZBZ2</accession>
<dbReference type="InterPro" id="IPR011006">
    <property type="entry name" value="CheY-like_superfamily"/>
</dbReference>
<dbReference type="Pfam" id="PF00563">
    <property type="entry name" value="EAL"/>
    <property type="match status" value="1"/>
</dbReference>
<reference evidence="4 5" key="1">
    <citation type="submission" date="2020-12" db="EMBL/GenBank/DDBJ databases">
        <title>Comparative genome analysis of fungal antagonists Marinomonas ostreistagni 398 and M. spartinae 468.</title>
        <authorList>
            <person name="Fields J.L."/>
            <person name="Mavrodi O.V."/>
            <person name="Biber P.D."/>
            <person name="Indest K.J."/>
            <person name="Mavrodi D.V."/>
        </authorList>
    </citation>
    <scope>NUCLEOTIDE SEQUENCE [LARGE SCALE GENOMIC DNA]</scope>
    <source>
        <strain evidence="4 5">USM7</strain>
    </source>
</reference>
<name>A0ABS0ZBZ2_9GAMM</name>
<evidence type="ECO:0000313" key="4">
    <source>
        <dbReference type="EMBL" id="MBJ7551188.1"/>
    </source>
</evidence>
<feature type="domain" description="Response regulatory" evidence="2">
    <location>
        <begin position="12"/>
        <end position="136"/>
    </location>
</feature>
<evidence type="ECO:0000256" key="1">
    <source>
        <dbReference type="PROSITE-ProRule" id="PRU00169"/>
    </source>
</evidence>
<dbReference type="Gene3D" id="3.40.50.2300">
    <property type="match status" value="1"/>
</dbReference>
<dbReference type="InterPro" id="IPR043128">
    <property type="entry name" value="Rev_trsase/Diguanyl_cyclase"/>
</dbReference>
<evidence type="ECO:0000259" key="3">
    <source>
        <dbReference type="PROSITE" id="PS50883"/>
    </source>
</evidence>
<gene>
    <name evidence="4" type="ORF">JHD44_10880</name>
</gene>
<evidence type="ECO:0000313" key="5">
    <source>
        <dbReference type="Proteomes" id="UP000598488"/>
    </source>
</evidence>
<dbReference type="Pfam" id="PF00990">
    <property type="entry name" value="GGDEF"/>
    <property type="match status" value="1"/>
</dbReference>
<dbReference type="InterPro" id="IPR001633">
    <property type="entry name" value="EAL_dom"/>
</dbReference>
<dbReference type="PROSITE" id="PS50110">
    <property type="entry name" value="RESPONSE_REGULATORY"/>
    <property type="match status" value="1"/>
</dbReference>
<dbReference type="InterPro" id="IPR001789">
    <property type="entry name" value="Sig_transdc_resp-reg_receiver"/>
</dbReference>
<sequence>MEATRKTTQVCKVLSVEDDVDYQAALLLSLQTLNYGDFKVEFLCANSAQEAASVMAKHPDISLVLLDVVMEDEDSGLRLVRSIRNTVGNQMVRIILLTGQPGLMPQDELMSSYDIDDYWNKSELSHEHLQTIVLGNLRTWHHLYAMQQARLGLQMMIESSQRISSKLDLKSYTQSILDELARVFKLEKGGIVCIAHQQDELPDQALVFAAAGQFRPWSNQYLGRVSPEAELVRVFEQSIQAKCHVLETPFTALYFSSVEIDKRDYVVIVKYEEPLSEFDMDLLQIFGENINAGFTNVALHSRLSELAYQDSTTGLHNKNWLLKQLDSLSKAERKDAKLVMLFVEELSYSEVLLGVQFGRSLMMHLAAHLKACFVKAIDIVLYERDTLMLLVYDSQDYQRQDLEHVLHPQLDIEGVLHTIDLTGTIVKLSDLPTHQSSAQILGITKSFLEQTKHRNVDFGVFNAQEMNDMQERYELMKKMRSAIEEEEIFIHLQPKVALTDGALKGFEVLVRWQDSEGKMIPPDRFVPLAESSGLIDKLDEYVTRQACQAIKYLRQSGVDVPLSVNVAGSEVSRIDFANRFAELLQKSGVSMQDIEIEVTETQLIEVFRNAAGCLDKLSQGGVRVSIDDFGAGYSSLSYLSQLMASELKIDRQFVWRMDRSKQDHQIVQMIIDLGHLLNMKVIAEGIETQAQYQALLDMGCDAGQGYLIGRPMPLTDVLSWLEHHHRTHS</sequence>
<dbReference type="Gene3D" id="3.20.20.450">
    <property type="entry name" value="EAL domain"/>
    <property type="match status" value="1"/>
</dbReference>
<dbReference type="SMART" id="SM00052">
    <property type="entry name" value="EAL"/>
    <property type="match status" value="1"/>
</dbReference>
<dbReference type="SMART" id="SM00267">
    <property type="entry name" value="GGDEF"/>
    <property type="match status" value="1"/>
</dbReference>
<dbReference type="SUPFAM" id="SSF141868">
    <property type="entry name" value="EAL domain-like"/>
    <property type="match status" value="1"/>
</dbReference>
<keyword evidence="1" id="KW-0597">Phosphoprotein</keyword>
<dbReference type="CDD" id="cd01948">
    <property type="entry name" value="EAL"/>
    <property type="match status" value="1"/>
</dbReference>
<protein>
    <submittedName>
        <fullName evidence="4">EAL domain-containing protein</fullName>
    </submittedName>
</protein>
<dbReference type="PANTHER" id="PTHR33121">
    <property type="entry name" value="CYCLIC DI-GMP PHOSPHODIESTERASE PDEF"/>
    <property type="match status" value="1"/>
</dbReference>
<feature type="modified residue" description="4-aspartylphosphate" evidence="1">
    <location>
        <position position="67"/>
    </location>
</feature>
<dbReference type="SMART" id="SM00448">
    <property type="entry name" value="REC"/>
    <property type="match status" value="1"/>
</dbReference>
<dbReference type="InterPro" id="IPR035919">
    <property type="entry name" value="EAL_sf"/>
</dbReference>
<dbReference type="Gene3D" id="3.30.70.270">
    <property type="match status" value="1"/>
</dbReference>
<dbReference type="RefSeq" id="WP_199462776.1">
    <property type="nucleotide sequence ID" value="NZ_JAEMUH010000009.1"/>
</dbReference>
<dbReference type="EMBL" id="JAEMUH010000009">
    <property type="protein sequence ID" value="MBJ7551188.1"/>
    <property type="molecule type" value="Genomic_DNA"/>
</dbReference>
<proteinExistence type="predicted"/>
<keyword evidence="5" id="KW-1185">Reference proteome</keyword>
<feature type="domain" description="EAL" evidence="3">
    <location>
        <begin position="472"/>
        <end position="725"/>
    </location>
</feature>
<organism evidence="4 5">
    <name type="scientific">Marinomonas ostreistagni</name>
    <dbReference type="NCBI Taxonomy" id="359209"/>
    <lineage>
        <taxon>Bacteria</taxon>
        <taxon>Pseudomonadati</taxon>
        <taxon>Pseudomonadota</taxon>
        <taxon>Gammaproteobacteria</taxon>
        <taxon>Oceanospirillales</taxon>
        <taxon>Oceanospirillaceae</taxon>
        <taxon>Marinomonas</taxon>
    </lineage>
</organism>
<dbReference type="SUPFAM" id="SSF52172">
    <property type="entry name" value="CheY-like"/>
    <property type="match status" value="1"/>
</dbReference>
<dbReference type="InterPro" id="IPR021800">
    <property type="entry name" value="DUF3369"/>
</dbReference>
<dbReference type="InterPro" id="IPR000160">
    <property type="entry name" value="GGDEF_dom"/>
</dbReference>
<dbReference type="Pfam" id="PF11849">
    <property type="entry name" value="DUF3369"/>
    <property type="match status" value="1"/>
</dbReference>
<dbReference type="InterPro" id="IPR050706">
    <property type="entry name" value="Cyclic-di-GMP_PDE-like"/>
</dbReference>
<dbReference type="Proteomes" id="UP000598488">
    <property type="component" value="Unassembled WGS sequence"/>
</dbReference>
<dbReference type="PROSITE" id="PS50883">
    <property type="entry name" value="EAL"/>
    <property type="match status" value="1"/>
</dbReference>